<accession>A0A9D8KHD2</accession>
<reference evidence="3" key="1">
    <citation type="journal article" date="2021" name="Environ. Microbiol.">
        <title>Genomic characterization of three novel Desulfobacterota classes expand the metabolic and phylogenetic diversity of the phylum.</title>
        <authorList>
            <person name="Murphy C.L."/>
            <person name="Biggerstaff J."/>
            <person name="Eichhorn A."/>
            <person name="Ewing E."/>
            <person name="Shahan R."/>
            <person name="Soriano D."/>
            <person name="Stewart S."/>
            <person name="VanMol K."/>
            <person name="Walker R."/>
            <person name="Walters P."/>
            <person name="Elshahed M.S."/>
            <person name="Youssef N.H."/>
        </authorList>
    </citation>
    <scope>NUCLEOTIDE SEQUENCE</scope>
    <source>
        <strain evidence="3">Zod_Metabat.24</strain>
    </source>
</reference>
<dbReference type="AlphaFoldDB" id="A0A9D8KHD2"/>
<evidence type="ECO:0000313" key="4">
    <source>
        <dbReference type="Proteomes" id="UP000809273"/>
    </source>
</evidence>
<dbReference type="EMBL" id="JAFGIX010000086">
    <property type="protein sequence ID" value="MBN1574689.1"/>
    <property type="molecule type" value="Genomic_DNA"/>
</dbReference>
<sequence length="469" mass="52207">MTNGAQEKIAVYIDSMGKTPEQVEEFAKRLSVRFKLPMEKVLGFSKRLPARVGSYDLERAKKIGIEIRKMGGEVTLKRIKVVSDKGEPGGIPPKAKPAEPPRRPAPGVGGTESSWIVRDSALTEKERSGIEVAPPDESVSSWISRHDDAVSPAVGPAPPPPAEEEASWLSHGASETQSDLEDFSYAESKRKEEYQPQYDYRPEDVGTMPDDIGQKRKIGNVESKTTYTVDGSSSIEREAYNKASQLYAGRKAKSGILSGPIAKFVYLAVVIALGYYGYINRQYVLDYFIPPEKWVLEDAYMIKVKPDVLLPDDLTGKYIGKTLYKTGSGKTHVVEIELNVEGMSVKDLTLDISSKEDAFEQYRTFLYYVPGRITYLREVDYDVKYKIENKAFKSDGDDIAKINEKGRFRFSIVPMDIGINPADIPDSETDSLGSTTFLTIEGMYGDTNTFYGGLRSSTIELVGWEAKKK</sequence>
<protein>
    <submittedName>
        <fullName evidence="3">Uncharacterized protein</fullName>
    </submittedName>
</protein>
<name>A0A9D8KHD2_9DELT</name>
<keyword evidence="2" id="KW-1133">Transmembrane helix</keyword>
<feature type="transmembrane region" description="Helical" evidence="2">
    <location>
        <begin position="260"/>
        <end position="278"/>
    </location>
</feature>
<keyword evidence="2" id="KW-0812">Transmembrane</keyword>
<feature type="region of interest" description="Disordered" evidence="1">
    <location>
        <begin position="83"/>
        <end position="115"/>
    </location>
</feature>
<evidence type="ECO:0000313" key="3">
    <source>
        <dbReference type="EMBL" id="MBN1574689.1"/>
    </source>
</evidence>
<keyword evidence="2" id="KW-0472">Membrane</keyword>
<dbReference type="Proteomes" id="UP000809273">
    <property type="component" value="Unassembled WGS sequence"/>
</dbReference>
<evidence type="ECO:0000256" key="1">
    <source>
        <dbReference type="SAM" id="MobiDB-lite"/>
    </source>
</evidence>
<reference evidence="3" key="2">
    <citation type="submission" date="2021-01" db="EMBL/GenBank/DDBJ databases">
        <authorList>
            <person name="Hahn C.R."/>
            <person name="Youssef N.H."/>
            <person name="Elshahed M."/>
        </authorList>
    </citation>
    <scope>NUCLEOTIDE SEQUENCE</scope>
    <source>
        <strain evidence="3">Zod_Metabat.24</strain>
    </source>
</reference>
<gene>
    <name evidence="3" type="ORF">JW984_15940</name>
</gene>
<proteinExistence type="predicted"/>
<feature type="region of interest" description="Disordered" evidence="1">
    <location>
        <begin position="147"/>
        <end position="195"/>
    </location>
</feature>
<organism evidence="3 4">
    <name type="scientific">Candidatus Zymogenus saltonus</name>
    <dbReference type="NCBI Taxonomy" id="2844893"/>
    <lineage>
        <taxon>Bacteria</taxon>
        <taxon>Deltaproteobacteria</taxon>
        <taxon>Candidatus Zymogenia</taxon>
        <taxon>Candidatus Zymogeniales</taxon>
        <taxon>Candidatus Zymogenaceae</taxon>
        <taxon>Candidatus Zymogenus</taxon>
    </lineage>
</organism>
<comment type="caution">
    <text evidence="3">The sequence shown here is derived from an EMBL/GenBank/DDBJ whole genome shotgun (WGS) entry which is preliminary data.</text>
</comment>
<evidence type="ECO:0000256" key="2">
    <source>
        <dbReference type="SAM" id="Phobius"/>
    </source>
</evidence>